<dbReference type="Pfam" id="PF10601">
    <property type="entry name" value="zf-LITAF-like"/>
    <property type="match status" value="1"/>
</dbReference>
<keyword evidence="5 7" id="KW-0472">Membrane</keyword>
<gene>
    <name evidence="9" type="ORF">M427DRAFT_159023</name>
</gene>
<dbReference type="GO" id="GO:0008270">
    <property type="term" value="F:zinc ion binding"/>
    <property type="evidence" value="ECO:0007669"/>
    <property type="project" value="TreeGrafter"/>
</dbReference>
<proteinExistence type="inferred from homology"/>
<keyword evidence="7" id="KW-1133">Transmembrane helix</keyword>
<protein>
    <recommendedName>
        <fullName evidence="8">LITAF domain-containing protein</fullName>
    </recommendedName>
</protein>
<evidence type="ECO:0000256" key="7">
    <source>
        <dbReference type="SAM" id="Phobius"/>
    </source>
</evidence>
<feature type="domain" description="LITAF" evidence="8">
    <location>
        <begin position="81"/>
        <end position="164"/>
    </location>
</feature>
<dbReference type="PROSITE" id="PS51837">
    <property type="entry name" value="LITAF"/>
    <property type="match status" value="1"/>
</dbReference>
<comment type="subcellular location">
    <subcellularLocation>
        <location evidence="1">Membrane</location>
        <topology evidence="1">Peripheral membrane protein</topology>
    </subcellularLocation>
</comment>
<dbReference type="GO" id="GO:0016020">
    <property type="term" value="C:membrane"/>
    <property type="evidence" value="ECO:0007669"/>
    <property type="project" value="UniProtKB-SubCell"/>
</dbReference>
<evidence type="ECO:0000313" key="10">
    <source>
        <dbReference type="Proteomes" id="UP000070544"/>
    </source>
</evidence>
<evidence type="ECO:0000256" key="4">
    <source>
        <dbReference type="ARBA" id="ARBA00022833"/>
    </source>
</evidence>
<dbReference type="EMBL" id="KQ965819">
    <property type="protein sequence ID" value="KXS10663.1"/>
    <property type="molecule type" value="Genomic_DNA"/>
</dbReference>
<evidence type="ECO:0000313" key="9">
    <source>
        <dbReference type="EMBL" id="KXS10663.1"/>
    </source>
</evidence>
<keyword evidence="3" id="KW-0479">Metal-binding</keyword>
<organism evidence="9 10">
    <name type="scientific">Gonapodya prolifera (strain JEL478)</name>
    <name type="common">Monoblepharis prolifera</name>
    <dbReference type="NCBI Taxonomy" id="1344416"/>
    <lineage>
        <taxon>Eukaryota</taxon>
        <taxon>Fungi</taxon>
        <taxon>Fungi incertae sedis</taxon>
        <taxon>Chytridiomycota</taxon>
        <taxon>Chytridiomycota incertae sedis</taxon>
        <taxon>Monoblepharidomycetes</taxon>
        <taxon>Monoblepharidales</taxon>
        <taxon>Gonapodyaceae</taxon>
        <taxon>Gonapodya</taxon>
    </lineage>
</organism>
<evidence type="ECO:0000256" key="5">
    <source>
        <dbReference type="ARBA" id="ARBA00023136"/>
    </source>
</evidence>
<feature type="transmembrane region" description="Helical" evidence="7">
    <location>
        <begin position="120"/>
        <end position="142"/>
    </location>
</feature>
<accession>A0A139A2T1</accession>
<feature type="region of interest" description="Disordered" evidence="6">
    <location>
        <begin position="1"/>
        <end position="40"/>
    </location>
</feature>
<evidence type="ECO:0000259" key="8">
    <source>
        <dbReference type="PROSITE" id="PS51837"/>
    </source>
</evidence>
<dbReference type="OrthoDB" id="2156426at2759"/>
<dbReference type="PANTHER" id="PTHR23292:SF6">
    <property type="entry name" value="FI16602P1-RELATED"/>
    <property type="match status" value="1"/>
</dbReference>
<dbReference type="STRING" id="1344416.A0A139A2T1"/>
<feature type="compositionally biased region" description="Low complexity" evidence="6">
    <location>
        <begin position="1"/>
        <end position="13"/>
    </location>
</feature>
<evidence type="ECO:0000256" key="6">
    <source>
        <dbReference type="SAM" id="MobiDB-lite"/>
    </source>
</evidence>
<evidence type="ECO:0000256" key="3">
    <source>
        <dbReference type="ARBA" id="ARBA00022723"/>
    </source>
</evidence>
<evidence type="ECO:0000256" key="1">
    <source>
        <dbReference type="ARBA" id="ARBA00004170"/>
    </source>
</evidence>
<dbReference type="InterPro" id="IPR037519">
    <property type="entry name" value="LITAF_fam"/>
</dbReference>
<dbReference type="InterPro" id="IPR006629">
    <property type="entry name" value="LITAF"/>
</dbReference>
<keyword evidence="10" id="KW-1185">Reference proteome</keyword>
<sequence>MSTAGPAKAAEAAAESRRSGTTAAPPPLPPRYTTLAHPPTPPAPLPPVVIPPGYVLVSDQPVGYVHRSDGTDLPVGPATGQVRYIVMQKGTELEGTLVMHCPVCNKQVNTVVRQKPSTSAWLAAGALFLVGAWPIAWVPLVVRALKDKHHKCSSCHAKLLVIPFDK</sequence>
<keyword evidence="7" id="KW-0812">Transmembrane</keyword>
<keyword evidence="4" id="KW-0862">Zinc</keyword>
<comment type="similarity">
    <text evidence="2">Belongs to the CDIP1/LITAF family.</text>
</comment>
<dbReference type="PANTHER" id="PTHR23292">
    <property type="entry name" value="LIPOPOLYSACCHARIDE-INDUCED TUMOR NECROSIS FACTOR-ALPHA FACTOR"/>
    <property type="match status" value="1"/>
</dbReference>
<reference evidence="9 10" key="1">
    <citation type="journal article" date="2015" name="Genome Biol. Evol.">
        <title>Phylogenomic analyses indicate that early fungi evolved digesting cell walls of algal ancestors of land plants.</title>
        <authorList>
            <person name="Chang Y."/>
            <person name="Wang S."/>
            <person name="Sekimoto S."/>
            <person name="Aerts A.L."/>
            <person name="Choi C."/>
            <person name="Clum A."/>
            <person name="LaButti K.M."/>
            <person name="Lindquist E.A."/>
            <person name="Yee Ngan C."/>
            <person name="Ohm R.A."/>
            <person name="Salamov A.A."/>
            <person name="Grigoriev I.V."/>
            <person name="Spatafora J.W."/>
            <person name="Berbee M.L."/>
        </authorList>
    </citation>
    <scope>NUCLEOTIDE SEQUENCE [LARGE SCALE GENOMIC DNA]</scope>
    <source>
        <strain evidence="9 10">JEL478</strain>
    </source>
</reference>
<name>A0A139A2T1_GONPJ</name>
<dbReference type="AlphaFoldDB" id="A0A139A2T1"/>
<dbReference type="Proteomes" id="UP000070544">
    <property type="component" value="Unassembled WGS sequence"/>
</dbReference>
<evidence type="ECO:0000256" key="2">
    <source>
        <dbReference type="ARBA" id="ARBA00005975"/>
    </source>
</evidence>
<dbReference type="SMART" id="SM00714">
    <property type="entry name" value="LITAF"/>
    <property type="match status" value="1"/>
</dbReference>